<dbReference type="AlphaFoldDB" id="A0A8J4XSU7"/>
<evidence type="ECO:0000313" key="2">
    <source>
        <dbReference type="Proteomes" id="UP000770661"/>
    </source>
</evidence>
<dbReference type="Proteomes" id="UP000770661">
    <property type="component" value="Unassembled WGS sequence"/>
</dbReference>
<comment type="caution">
    <text evidence="1">The sequence shown here is derived from an EMBL/GenBank/DDBJ whole genome shotgun (WGS) entry which is preliminary data.</text>
</comment>
<protein>
    <submittedName>
        <fullName evidence="1">Uncharacterized protein</fullName>
    </submittedName>
</protein>
<organism evidence="1 2">
    <name type="scientific">Chionoecetes opilio</name>
    <name type="common">Atlantic snow crab</name>
    <name type="synonym">Cancer opilio</name>
    <dbReference type="NCBI Taxonomy" id="41210"/>
    <lineage>
        <taxon>Eukaryota</taxon>
        <taxon>Metazoa</taxon>
        <taxon>Ecdysozoa</taxon>
        <taxon>Arthropoda</taxon>
        <taxon>Crustacea</taxon>
        <taxon>Multicrustacea</taxon>
        <taxon>Malacostraca</taxon>
        <taxon>Eumalacostraca</taxon>
        <taxon>Eucarida</taxon>
        <taxon>Decapoda</taxon>
        <taxon>Pleocyemata</taxon>
        <taxon>Brachyura</taxon>
        <taxon>Eubrachyura</taxon>
        <taxon>Majoidea</taxon>
        <taxon>Majidae</taxon>
        <taxon>Chionoecetes</taxon>
    </lineage>
</organism>
<proteinExistence type="predicted"/>
<evidence type="ECO:0000313" key="1">
    <source>
        <dbReference type="EMBL" id="KAG0714037.1"/>
    </source>
</evidence>
<dbReference type="OrthoDB" id="7477527at2759"/>
<sequence>MRRTSGGATILRRPAGFSAVGRRWSADSTSTSRSCWFHFSSSDRNPIPEGTALCFEMDNMVAVHCLAPPKGHPNPPFCCPFRSRSSAWRPVSIFICLPRFLPGVENVWADALSRFRGSSVGGSFAGALCGSLSAVGHSGGGPLRVPPPLPNYRPF</sequence>
<keyword evidence="2" id="KW-1185">Reference proteome</keyword>
<reference evidence="1" key="1">
    <citation type="submission" date="2020-07" db="EMBL/GenBank/DDBJ databases">
        <title>The High-quality genome of the commercially important snow crab, Chionoecetes opilio.</title>
        <authorList>
            <person name="Jeong J.-H."/>
            <person name="Ryu S."/>
        </authorList>
    </citation>
    <scope>NUCLEOTIDE SEQUENCE</scope>
    <source>
        <strain evidence="1">MADBK_172401_WGS</strain>
        <tissue evidence="1">Digestive gland</tissue>
    </source>
</reference>
<accession>A0A8J4XSU7</accession>
<gene>
    <name evidence="1" type="ORF">GWK47_014912</name>
</gene>
<name>A0A8J4XSU7_CHIOP</name>
<dbReference type="EMBL" id="JACEEZ010020868">
    <property type="protein sequence ID" value="KAG0714037.1"/>
    <property type="molecule type" value="Genomic_DNA"/>
</dbReference>